<dbReference type="InParanoid" id="A0A165B971"/>
<dbReference type="PANTHER" id="PTHR33281:SF19">
    <property type="entry name" value="VOLTAGE-DEPENDENT ANION CHANNEL-FORMING PROTEIN YNEE"/>
    <property type="match status" value="1"/>
</dbReference>
<dbReference type="STRING" id="1314781.A0A165B971"/>
<evidence type="ECO:0000256" key="6">
    <source>
        <dbReference type="ARBA" id="ARBA00023065"/>
    </source>
</evidence>
<dbReference type="Proteomes" id="UP000077266">
    <property type="component" value="Unassembled WGS sequence"/>
</dbReference>
<dbReference type="InterPro" id="IPR044669">
    <property type="entry name" value="YneE/VCCN1/2-like"/>
</dbReference>
<accession>A0A165B971</accession>
<dbReference type="GO" id="GO:0005886">
    <property type="term" value="C:plasma membrane"/>
    <property type="evidence" value="ECO:0007669"/>
    <property type="project" value="UniProtKB-SubCell"/>
</dbReference>
<dbReference type="AlphaFoldDB" id="A0A165B971"/>
<feature type="transmembrane region" description="Helical" evidence="9">
    <location>
        <begin position="20"/>
        <end position="44"/>
    </location>
</feature>
<keyword evidence="2" id="KW-0813">Transport</keyword>
<evidence type="ECO:0000256" key="5">
    <source>
        <dbReference type="ARBA" id="ARBA00022989"/>
    </source>
</evidence>
<evidence type="ECO:0000256" key="1">
    <source>
        <dbReference type="ARBA" id="ARBA00004651"/>
    </source>
</evidence>
<evidence type="ECO:0000313" key="10">
    <source>
        <dbReference type="EMBL" id="KZV80111.1"/>
    </source>
</evidence>
<evidence type="ECO:0000256" key="3">
    <source>
        <dbReference type="ARBA" id="ARBA00022475"/>
    </source>
</evidence>
<keyword evidence="6" id="KW-0406">Ion transport</keyword>
<keyword evidence="7 9" id="KW-0472">Membrane</keyword>
<evidence type="ECO:0000256" key="2">
    <source>
        <dbReference type="ARBA" id="ARBA00022448"/>
    </source>
</evidence>
<dbReference type="OrthoDB" id="1368at2759"/>
<evidence type="ECO:0000256" key="9">
    <source>
        <dbReference type="SAM" id="Phobius"/>
    </source>
</evidence>
<organism evidence="10 11">
    <name type="scientific">Exidia glandulosa HHB12029</name>
    <dbReference type="NCBI Taxonomy" id="1314781"/>
    <lineage>
        <taxon>Eukaryota</taxon>
        <taxon>Fungi</taxon>
        <taxon>Dikarya</taxon>
        <taxon>Basidiomycota</taxon>
        <taxon>Agaricomycotina</taxon>
        <taxon>Agaricomycetes</taxon>
        <taxon>Auriculariales</taxon>
        <taxon>Exidiaceae</taxon>
        <taxon>Exidia</taxon>
    </lineage>
</organism>
<dbReference type="PANTHER" id="PTHR33281">
    <property type="entry name" value="UPF0187 PROTEIN YNEE"/>
    <property type="match status" value="1"/>
</dbReference>
<feature type="region of interest" description="Disordered" evidence="8">
    <location>
        <begin position="175"/>
        <end position="246"/>
    </location>
</feature>
<feature type="transmembrane region" description="Helical" evidence="9">
    <location>
        <begin position="406"/>
        <end position="425"/>
    </location>
</feature>
<dbReference type="Pfam" id="PF25539">
    <property type="entry name" value="Bestrophin_2"/>
    <property type="match status" value="2"/>
</dbReference>
<evidence type="ECO:0000256" key="8">
    <source>
        <dbReference type="SAM" id="MobiDB-lite"/>
    </source>
</evidence>
<feature type="compositionally biased region" description="Low complexity" evidence="8">
    <location>
        <begin position="200"/>
        <end position="213"/>
    </location>
</feature>
<evidence type="ECO:0000256" key="4">
    <source>
        <dbReference type="ARBA" id="ARBA00022692"/>
    </source>
</evidence>
<keyword evidence="4 9" id="KW-0812">Transmembrane</keyword>
<feature type="non-terminal residue" evidence="10">
    <location>
        <position position="1"/>
    </location>
</feature>
<keyword evidence="3" id="KW-1003">Cell membrane</keyword>
<keyword evidence="5 9" id="KW-1133">Transmembrane helix</keyword>
<name>A0A165B971_EXIGL</name>
<evidence type="ECO:0000256" key="7">
    <source>
        <dbReference type="ARBA" id="ARBA00023136"/>
    </source>
</evidence>
<keyword evidence="11" id="KW-1185">Reference proteome</keyword>
<dbReference type="EMBL" id="KV426521">
    <property type="protein sequence ID" value="KZV80111.1"/>
    <property type="molecule type" value="Genomic_DNA"/>
</dbReference>
<sequence>VLSPYSSQTHFVPSFANAVLATALFRCWHIILFFSAWAACVTLISNFVHDISFQSTLLNVFGTVLGFVISYRTSSSFERYNEGRRLWSTITYSTRCFARGVWFHVPDFPAPEPDRTEEQTRARTLVEKKTVVNLLLAFSVAVKHYLRGEDGIYFDDLYHLVKFLPSYALPPSIPSPLPSPLEAADSGSPDEKGQGQGQHPYAATTSPTQPPAALRESTSAPHLPSTGGPPLRKVRTHASTRTQQYQPGLAHLAIPIPEQGQGGPTSPLQRMKDRLSPILPTHSNTRERGMSYGPGEDPPLAPSSNPPKYHLFDVFPFSLFVRYYAKRGKNLKGKRAARIRARLAAGASHNIPLEISFYLTSYVSALQQRKSIDVATTNLLLNSLNMLVDSLTGLERILTTPIPFSYSVHLTTITTIYVLALPFQIWKTMGWLTIPGTAIASFFFFGFLSLGNEIENPFGYDKNDLNLDYFTNTIIAAELAAITSVPPPNVGTWAFVPENDQLFAPLVRGHGAPKSGPAFDRIPPEEWLRRGEGRMREALGA</sequence>
<evidence type="ECO:0000313" key="11">
    <source>
        <dbReference type="Proteomes" id="UP000077266"/>
    </source>
</evidence>
<dbReference type="GO" id="GO:0005254">
    <property type="term" value="F:chloride channel activity"/>
    <property type="evidence" value="ECO:0007669"/>
    <property type="project" value="InterPro"/>
</dbReference>
<feature type="region of interest" description="Disordered" evidence="8">
    <location>
        <begin position="277"/>
        <end position="304"/>
    </location>
</feature>
<feature type="transmembrane region" description="Helical" evidence="9">
    <location>
        <begin position="431"/>
        <end position="450"/>
    </location>
</feature>
<reference evidence="10 11" key="1">
    <citation type="journal article" date="2016" name="Mol. Biol. Evol.">
        <title>Comparative Genomics of Early-Diverging Mushroom-Forming Fungi Provides Insights into the Origins of Lignocellulose Decay Capabilities.</title>
        <authorList>
            <person name="Nagy L.G."/>
            <person name="Riley R."/>
            <person name="Tritt A."/>
            <person name="Adam C."/>
            <person name="Daum C."/>
            <person name="Floudas D."/>
            <person name="Sun H."/>
            <person name="Yadav J.S."/>
            <person name="Pangilinan J."/>
            <person name="Larsson K.H."/>
            <person name="Matsuura K."/>
            <person name="Barry K."/>
            <person name="Labutti K."/>
            <person name="Kuo R."/>
            <person name="Ohm R.A."/>
            <person name="Bhattacharya S.S."/>
            <person name="Shirouzu T."/>
            <person name="Yoshinaga Y."/>
            <person name="Martin F.M."/>
            <person name="Grigoriev I.V."/>
            <person name="Hibbett D.S."/>
        </authorList>
    </citation>
    <scope>NUCLEOTIDE SEQUENCE [LARGE SCALE GENOMIC DNA]</scope>
    <source>
        <strain evidence="10 11">HHB12029</strain>
    </source>
</reference>
<comment type="subcellular location">
    <subcellularLocation>
        <location evidence="1">Cell membrane</location>
        <topology evidence="1">Multi-pass membrane protein</topology>
    </subcellularLocation>
</comment>
<protein>
    <submittedName>
        <fullName evidence="10">UPF0187-domain-containing protein</fullName>
    </submittedName>
</protein>
<gene>
    <name evidence="10" type="ORF">EXIGLDRAFT_733645</name>
</gene>
<proteinExistence type="predicted"/>